<dbReference type="Proteomes" id="UP000248484">
    <property type="component" value="Chromosome 3"/>
</dbReference>
<evidence type="ECO:0000256" key="3">
    <source>
        <dbReference type="ARBA" id="ARBA00022676"/>
    </source>
</evidence>
<keyword evidence="11" id="KW-0464">Manganese</keyword>
<dbReference type="STRING" id="9755.ENSPCTP00005008251"/>
<evidence type="ECO:0000256" key="11">
    <source>
        <dbReference type="PIRSR" id="PIRSR605076-3"/>
    </source>
</evidence>
<dbReference type="SUPFAM" id="SSF53448">
    <property type="entry name" value="Nucleotide-diphospho-sugar transferases"/>
    <property type="match status" value="1"/>
</dbReference>
<keyword evidence="7" id="KW-1133">Transmembrane helix</keyword>
<dbReference type="AlphaFoldDB" id="A0A2Y9FJU7"/>
<dbReference type="GO" id="GO:0016020">
    <property type="term" value="C:membrane"/>
    <property type="evidence" value="ECO:0007669"/>
    <property type="project" value="UniProtKB-SubCell"/>
</dbReference>
<evidence type="ECO:0000256" key="10">
    <source>
        <dbReference type="PIRSR" id="PIRSR605076-2"/>
    </source>
</evidence>
<keyword evidence="13" id="KW-1185">Reference proteome</keyword>
<protein>
    <submittedName>
        <fullName evidence="14">Alpha-1,3-galactosyltransferase 2</fullName>
    </submittedName>
</protein>
<dbReference type="CTD" id="127550"/>
<feature type="binding site" evidence="10">
    <location>
        <position position="343"/>
    </location>
    <ligand>
        <name>an alpha-L-fucosyl-(1-&gt;2)-beta-D-galactosyl derivative</name>
        <dbReference type="ChEBI" id="CHEBI:140327"/>
    </ligand>
</feature>
<dbReference type="RefSeq" id="XP_007125176.2">
    <property type="nucleotide sequence ID" value="XM_007125114.2"/>
</dbReference>
<evidence type="ECO:0000256" key="7">
    <source>
        <dbReference type="ARBA" id="ARBA00022989"/>
    </source>
</evidence>
<feature type="region of interest" description="Disordered" evidence="12">
    <location>
        <begin position="1"/>
        <end position="30"/>
    </location>
</feature>
<evidence type="ECO:0000256" key="9">
    <source>
        <dbReference type="PIRSR" id="PIRSR605076-1"/>
    </source>
</evidence>
<dbReference type="InParanoid" id="A0A2Y9FJU7"/>
<dbReference type="KEGG" id="pcad:102996822"/>
<gene>
    <name evidence="14" type="primary">A3GALT2</name>
</gene>
<keyword evidence="6" id="KW-0735">Signal-anchor</keyword>
<feature type="binding site" evidence="10">
    <location>
        <begin position="159"/>
        <end position="161"/>
    </location>
    <ligand>
        <name>UDP-N-acetyl-alpha-D-galactosamine</name>
        <dbReference type="ChEBI" id="CHEBI:67138"/>
    </ligand>
</feature>
<evidence type="ECO:0000256" key="8">
    <source>
        <dbReference type="ARBA" id="ARBA00023136"/>
    </source>
</evidence>
<dbReference type="Gene3D" id="3.90.550.10">
    <property type="entry name" value="Spore Coat Polysaccharide Biosynthesis Protein SpsA, Chain A"/>
    <property type="match status" value="1"/>
</dbReference>
<dbReference type="GO" id="GO:0005794">
    <property type="term" value="C:Golgi apparatus"/>
    <property type="evidence" value="ECO:0007669"/>
    <property type="project" value="TreeGrafter"/>
</dbReference>
<dbReference type="GO" id="GO:0016758">
    <property type="term" value="F:hexosyltransferase activity"/>
    <property type="evidence" value="ECO:0007669"/>
    <property type="project" value="InterPro"/>
</dbReference>
<keyword evidence="8" id="KW-0472">Membrane</keyword>
<dbReference type="InterPro" id="IPR005076">
    <property type="entry name" value="Glyco_trans_6"/>
</dbReference>
<dbReference type="GO" id="GO:0031982">
    <property type="term" value="C:vesicle"/>
    <property type="evidence" value="ECO:0007669"/>
    <property type="project" value="TreeGrafter"/>
</dbReference>
<comment type="similarity">
    <text evidence="2">Belongs to the glycosyltransferase 6 family.</text>
</comment>
<keyword evidence="3" id="KW-0328">Glycosyltransferase</keyword>
<comment type="cofactor">
    <cofactor evidence="11">
        <name>Mn(2+)</name>
        <dbReference type="ChEBI" id="CHEBI:29035"/>
    </cofactor>
    <text evidence="11">Binds 1 Mn(2+) ion per subunit.</text>
</comment>
<dbReference type="InterPro" id="IPR029044">
    <property type="entry name" value="Nucleotide-diphossugar_trans"/>
</dbReference>
<dbReference type="GO" id="GO:0005975">
    <property type="term" value="P:carbohydrate metabolic process"/>
    <property type="evidence" value="ECO:0007669"/>
    <property type="project" value="InterPro"/>
</dbReference>
<dbReference type="Pfam" id="PF03414">
    <property type="entry name" value="Glyco_transf_6"/>
    <property type="match status" value="1"/>
</dbReference>
<evidence type="ECO:0000256" key="1">
    <source>
        <dbReference type="ARBA" id="ARBA00004606"/>
    </source>
</evidence>
<feature type="binding site" evidence="11">
    <location>
        <position position="253"/>
    </location>
    <ligand>
        <name>Mn(2+)</name>
        <dbReference type="ChEBI" id="CHEBI:29035"/>
    </ligand>
</feature>
<dbReference type="GeneID" id="102996822"/>
<dbReference type="OrthoDB" id="10013941at2759"/>
<evidence type="ECO:0000313" key="13">
    <source>
        <dbReference type="Proteomes" id="UP000248484"/>
    </source>
</evidence>
<evidence type="ECO:0000256" key="12">
    <source>
        <dbReference type="SAM" id="MobiDB-lite"/>
    </source>
</evidence>
<evidence type="ECO:0000256" key="2">
    <source>
        <dbReference type="ARBA" id="ARBA00010413"/>
    </source>
</evidence>
<organism evidence="13 14">
    <name type="scientific">Physeter macrocephalus</name>
    <name type="common">Sperm whale</name>
    <name type="synonym">Physeter catodon</name>
    <dbReference type="NCBI Taxonomy" id="9755"/>
    <lineage>
        <taxon>Eukaryota</taxon>
        <taxon>Metazoa</taxon>
        <taxon>Chordata</taxon>
        <taxon>Craniata</taxon>
        <taxon>Vertebrata</taxon>
        <taxon>Euteleostomi</taxon>
        <taxon>Mammalia</taxon>
        <taxon>Eutheria</taxon>
        <taxon>Laurasiatheria</taxon>
        <taxon>Artiodactyla</taxon>
        <taxon>Whippomorpha</taxon>
        <taxon>Cetacea</taxon>
        <taxon>Odontoceti</taxon>
        <taxon>Physeteridae</taxon>
        <taxon>Physeter</taxon>
    </lineage>
</organism>
<evidence type="ECO:0000256" key="4">
    <source>
        <dbReference type="ARBA" id="ARBA00022679"/>
    </source>
</evidence>
<keyword evidence="11" id="KW-0479">Metal-binding</keyword>
<dbReference type="FunFam" id="3.90.550.10:FF:000022">
    <property type="entry name" value="Histo-blood group ABO system transferase"/>
    <property type="match status" value="1"/>
</dbReference>
<sequence length="392" mass="43990">MATGQRPVQDPGPRGSGKEQGPQNLGEGQRRAQTEFVLMCVVEKGTKTPERGYGGFAGLTDTGLQENLLILSALGLLGLLLHGLPVVRHLGVLTPMGVCPLARIPLLRDNFTGPLHPWAQPEVLTCTCWGAPIIWDGTFDPDMTQQEAVQNLTIGLTVFAVRRYLVKYLACFLETAEQHFMVGQCVVYYVFTEGPAAVPRVRLGPDRRLRVARVVRERRWQDVSMVRMRALHAALGGWLGRCEARFVLCVDVDQHFSEAFGSEALAESVAQLLAWHYRWRRRLLPFERDARSAAALGPGEGDFYYHAAVFGGSMAALRQLTAYCARGLRRDRTRGLEARWHDESHLSKSFWLHKPAKLLSPEFCWSHDVGRRAEILRPQLLWAPKEYALLRG</sequence>
<comment type="subcellular location">
    <subcellularLocation>
        <location evidence="1">Membrane</location>
        <topology evidence="1">Single-pass type II membrane protein</topology>
    </subcellularLocation>
</comment>
<accession>A0A2Y9FJU7</accession>
<evidence type="ECO:0000256" key="5">
    <source>
        <dbReference type="ARBA" id="ARBA00022692"/>
    </source>
</evidence>
<name>A0A2Y9FJU7_PHYMC</name>
<feature type="binding site" evidence="10">
    <location>
        <position position="164"/>
    </location>
    <ligand>
        <name>UDP-N-acetyl-alpha-D-galactosamine</name>
        <dbReference type="ChEBI" id="CHEBI:67138"/>
    </ligand>
</feature>
<keyword evidence="5" id="KW-0812">Transmembrane</keyword>
<proteinExistence type="inferred from homology"/>
<evidence type="ECO:0000256" key="6">
    <source>
        <dbReference type="ARBA" id="ARBA00022968"/>
    </source>
</evidence>
<feature type="binding site" evidence="11">
    <location>
        <position position="251"/>
    </location>
    <ligand>
        <name>Mn(2+)</name>
        <dbReference type="ChEBI" id="CHEBI:29035"/>
    </ligand>
</feature>
<evidence type="ECO:0000313" key="14">
    <source>
        <dbReference type="RefSeq" id="XP_007125176.2"/>
    </source>
</evidence>
<dbReference type="PANTHER" id="PTHR10462">
    <property type="entry name" value="GLYCOSYLTRANSFERASE-RELATED"/>
    <property type="match status" value="1"/>
</dbReference>
<dbReference type="PANTHER" id="PTHR10462:SF33">
    <property type="entry name" value="ALPHA-1,3-GALACTOSYLTRANSFERASE 2"/>
    <property type="match status" value="1"/>
</dbReference>
<dbReference type="GO" id="GO:0046872">
    <property type="term" value="F:metal ion binding"/>
    <property type="evidence" value="ECO:0007669"/>
    <property type="project" value="UniProtKB-KW"/>
</dbReference>
<keyword evidence="4" id="KW-0808">Transferase</keyword>
<feature type="binding site" evidence="10">
    <location>
        <begin position="251"/>
        <end position="253"/>
    </location>
    <ligand>
        <name>UDP-N-acetyl-alpha-D-galactosamine</name>
        <dbReference type="ChEBI" id="CHEBI:67138"/>
    </ligand>
</feature>
<reference evidence="14" key="1">
    <citation type="submission" date="2025-08" db="UniProtKB">
        <authorList>
            <consortium name="RefSeq"/>
        </authorList>
    </citation>
    <scope>IDENTIFICATION</scope>
    <source>
        <tissue evidence="14">Muscle</tissue>
    </source>
</reference>
<feature type="active site" description="Nucleophile" evidence="9">
    <location>
        <position position="343"/>
    </location>
</feature>